<evidence type="ECO:0000256" key="1">
    <source>
        <dbReference type="ARBA" id="ARBA00022801"/>
    </source>
</evidence>
<dbReference type="SUPFAM" id="SSF53474">
    <property type="entry name" value="alpha/beta-Hydrolases"/>
    <property type="match status" value="1"/>
</dbReference>
<dbReference type="PANTHER" id="PTHR11247:SF67">
    <property type="entry name" value="PALMITOYL-PROTEIN THIOESTERASE 3"/>
    <property type="match status" value="1"/>
</dbReference>
<dbReference type="EMBL" id="CATOUU010001174">
    <property type="protein sequence ID" value="CAI9976661.1"/>
    <property type="molecule type" value="Genomic_DNA"/>
</dbReference>
<reference evidence="2" key="1">
    <citation type="submission" date="2023-06" db="EMBL/GenBank/DDBJ databases">
        <authorList>
            <person name="Kurt Z."/>
        </authorList>
    </citation>
    <scope>NUCLEOTIDE SEQUENCE</scope>
</reference>
<dbReference type="GO" id="GO:0005764">
    <property type="term" value="C:lysosome"/>
    <property type="evidence" value="ECO:0007669"/>
    <property type="project" value="TreeGrafter"/>
</dbReference>
<accession>A0AA86V4Z6</accession>
<gene>
    <name evidence="2" type="ORF">HINF_LOCUS64306</name>
    <name evidence="3" type="ORF">HINF_LOCUS7406</name>
</gene>
<keyword evidence="4" id="KW-1185">Reference proteome</keyword>
<dbReference type="Proteomes" id="UP001642409">
    <property type="component" value="Unassembled WGS sequence"/>
</dbReference>
<dbReference type="PANTHER" id="PTHR11247">
    <property type="entry name" value="PALMITOYL-PROTEIN THIOESTERASE/DOLICHYLDIPHOSPHATASE 1"/>
    <property type="match status" value="1"/>
</dbReference>
<dbReference type="EMBL" id="CAXDID020000015">
    <property type="protein sequence ID" value="CAL5982990.1"/>
    <property type="molecule type" value="Genomic_DNA"/>
</dbReference>
<name>A0AA86V4Z6_9EUKA</name>
<organism evidence="2">
    <name type="scientific">Hexamita inflata</name>
    <dbReference type="NCBI Taxonomy" id="28002"/>
    <lineage>
        <taxon>Eukaryota</taxon>
        <taxon>Metamonada</taxon>
        <taxon>Diplomonadida</taxon>
        <taxon>Hexamitidae</taxon>
        <taxon>Hexamitinae</taxon>
        <taxon>Hexamita</taxon>
    </lineage>
</organism>
<dbReference type="Pfam" id="PF02089">
    <property type="entry name" value="Palm_thioest"/>
    <property type="match status" value="1"/>
</dbReference>
<dbReference type="AlphaFoldDB" id="A0AA86V4Z6"/>
<dbReference type="GO" id="GO:0016790">
    <property type="term" value="F:thiolester hydrolase activity"/>
    <property type="evidence" value="ECO:0007669"/>
    <property type="project" value="TreeGrafter"/>
</dbReference>
<comment type="caution">
    <text evidence="2">The sequence shown here is derived from an EMBL/GenBank/DDBJ whole genome shotgun (WGS) entry which is preliminary data.</text>
</comment>
<sequence length="294" mass="33441">MILTIIRCACPINDDDVPIVLIHGFIADQTVFNQLIENIKRDFPNRKVYAPKILFGYFSSIFCGFTRYVRVTATAISKISNDAECIDLVGHSQGGLVSRAYIQLYSGTKKYPTVRNFISLAGAQGGFYCGSNCPDFLQNGVVRFAQKHMYSNFFQARATPAGYWRDPYQFNTYAEQCGVLALINGECPNQHFAVGKSKILSLNKFYVMYSQIDEVLLPSSSGNFGTYEPWSGKVIELDQNTLYLEDRIGIRELKTAKKLIQCRTDVWHQDFVENGEYYENYLKRVLNGDVFECE</sequence>
<evidence type="ECO:0000313" key="3">
    <source>
        <dbReference type="EMBL" id="CAL5982990.1"/>
    </source>
</evidence>
<proteinExistence type="predicted"/>
<dbReference type="Gene3D" id="3.40.50.1820">
    <property type="entry name" value="alpha/beta hydrolase"/>
    <property type="match status" value="1"/>
</dbReference>
<evidence type="ECO:0000313" key="2">
    <source>
        <dbReference type="EMBL" id="CAI9976661.1"/>
    </source>
</evidence>
<protein>
    <submittedName>
        <fullName evidence="2">Palmitoyl-protein thioesterase</fullName>
    </submittedName>
    <submittedName>
        <fullName evidence="3">Palmitoyl-protein_thioesterase</fullName>
    </submittedName>
</protein>
<reference evidence="3 4" key="2">
    <citation type="submission" date="2024-07" db="EMBL/GenBank/DDBJ databases">
        <authorList>
            <person name="Akdeniz Z."/>
        </authorList>
    </citation>
    <scope>NUCLEOTIDE SEQUENCE [LARGE SCALE GENOMIC DNA]</scope>
</reference>
<evidence type="ECO:0000313" key="4">
    <source>
        <dbReference type="Proteomes" id="UP001642409"/>
    </source>
</evidence>
<dbReference type="InterPro" id="IPR029058">
    <property type="entry name" value="AB_hydrolase_fold"/>
</dbReference>
<keyword evidence="1" id="KW-0378">Hydrolase</keyword>